<dbReference type="InterPro" id="IPR017958">
    <property type="entry name" value="Gln-tRNA_amidoTrfase_suB_CS"/>
</dbReference>
<evidence type="ECO:0000256" key="9">
    <source>
        <dbReference type="ARBA" id="ARBA00047913"/>
    </source>
</evidence>
<dbReference type="InterPro" id="IPR023168">
    <property type="entry name" value="GatB_Yqey_C_2"/>
</dbReference>
<dbReference type="Gene3D" id="1.10.150.380">
    <property type="entry name" value="GatB domain, N-terminal subdomain"/>
    <property type="match status" value="1"/>
</dbReference>
<keyword evidence="12" id="KW-0808">Transferase</keyword>
<protein>
    <recommendedName>
        <fullName evidence="10">Aspartyl/glutamyl-tRNA(Asn/Gln) amidotransferase subunit B</fullName>
        <shortName evidence="10">Asp/Glu-ADT subunit B</shortName>
        <ecNumber evidence="10">6.3.5.-</ecNumber>
    </recommendedName>
</protein>
<comment type="function">
    <text evidence="7 10">Allows the formation of correctly charged Asn-tRNA(Asn) or Gln-tRNA(Gln) through the transamidation of misacylated Asp-tRNA(Asn) or Glu-tRNA(Gln) in organisms which lack either or both of asparaginyl-tRNA or glutaminyl-tRNA synthetases. The reaction takes place in the presence of glutamine and ATP through an activated phospho-Asp-tRNA(Asn) or phospho-Glu-tRNA(Gln).</text>
</comment>
<evidence type="ECO:0000256" key="8">
    <source>
        <dbReference type="ARBA" id="ARBA00047380"/>
    </source>
</evidence>
<keyword evidence="6 10" id="KW-0648">Protein biosynthesis</keyword>
<dbReference type="NCBIfam" id="TIGR00133">
    <property type="entry name" value="gatB"/>
    <property type="match status" value="1"/>
</dbReference>
<dbReference type="HAMAP" id="MF_00121">
    <property type="entry name" value="GatB"/>
    <property type="match status" value="1"/>
</dbReference>
<dbReference type="Pfam" id="PF02637">
    <property type="entry name" value="GatB_Yqey"/>
    <property type="match status" value="1"/>
</dbReference>
<comment type="similarity">
    <text evidence="1 10">Belongs to the GatB/GatE family. GatB subfamily.</text>
</comment>
<dbReference type="GO" id="GO:0070681">
    <property type="term" value="P:glutaminyl-tRNAGln biosynthesis via transamidation"/>
    <property type="evidence" value="ECO:0007669"/>
    <property type="project" value="TreeGrafter"/>
</dbReference>
<dbReference type="Proteomes" id="UP000005017">
    <property type="component" value="Unassembled WGS sequence"/>
</dbReference>
<dbReference type="Pfam" id="PF02934">
    <property type="entry name" value="GatB_N"/>
    <property type="match status" value="1"/>
</dbReference>
<name>D2MPE5_9FIRM</name>
<sequence>MEYDVTIGIEIHVQLKTNTKMFSGAPTSFGRKANTCVNEIDLGHPGTLPEVNKEAVRKAIQSCTALHLTIDPLVKFDRKNYYYSDLPKGYQITQQFHPIGRDGYVEIESDGQIKKIRIERIHMEEDTAKQFHLTNFSLIDFNRAGTPLIEIVSRPDMKNGQEAEAYVEALRQTLYYLGVSDVKMEEGSMRCDVNISLAPKGSRTLGVKNEIKNINSISHIGKAVEYEIQRQSALLEAGEEIHQETRRFDDKTNTTISMRVKEGTVDYKYFPEPNIFPIRLDPKWIEEIQSSLPELPETRKNRYKHDYDLNAHDIHVLIANKEMSDYFETVLPYSDNPKGICNWLLGEISAWLNKHEMSLQEVHLSQMLLAKLVKMVDDGTISNAQAKKLVEDLMAGKDPEMVAKEKGLVQVSDMKAIQAMVDAVLEENPQAIEDFNNGKDKAIGFLVGQVMKQSRGQANPQIVNGLVKEALEKRRN</sequence>
<organism evidence="12 13">
    <name type="scientific">Bulleidia extructa W1219</name>
    <dbReference type="NCBI Taxonomy" id="679192"/>
    <lineage>
        <taxon>Bacteria</taxon>
        <taxon>Bacillati</taxon>
        <taxon>Bacillota</taxon>
        <taxon>Erysipelotrichia</taxon>
        <taxon>Erysipelotrichales</taxon>
        <taxon>Erysipelotrichaceae</taxon>
        <taxon>Bulleidia</taxon>
    </lineage>
</organism>
<evidence type="ECO:0000259" key="11">
    <source>
        <dbReference type="SMART" id="SM00845"/>
    </source>
</evidence>
<evidence type="ECO:0000256" key="7">
    <source>
        <dbReference type="ARBA" id="ARBA00024799"/>
    </source>
</evidence>
<evidence type="ECO:0000313" key="12">
    <source>
        <dbReference type="EMBL" id="EFC05557.1"/>
    </source>
</evidence>
<comment type="catalytic activity">
    <reaction evidence="8 10">
        <text>L-aspartyl-tRNA(Asn) + L-glutamine + ATP + H2O = L-asparaginyl-tRNA(Asn) + L-glutamate + ADP + phosphate + 2 H(+)</text>
        <dbReference type="Rhea" id="RHEA:14513"/>
        <dbReference type="Rhea" id="RHEA-COMP:9674"/>
        <dbReference type="Rhea" id="RHEA-COMP:9677"/>
        <dbReference type="ChEBI" id="CHEBI:15377"/>
        <dbReference type="ChEBI" id="CHEBI:15378"/>
        <dbReference type="ChEBI" id="CHEBI:29985"/>
        <dbReference type="ChEBI" id="CHEBI:30616"/>
        <dbReference type="ChEBI" id="CHEBI:43474"/>
        <dbReference type="ChEBI" id="CHEBI:58359"/>
        <dbReference type="ChEBI" id="CHEBI:78515"/>
        <dbReference type="ChEBI" id="CHEBI:78516"/>
        <dbReference type="ChEBI" id="CHEBI:456216"/>
    </reaction>
</comment>
<dbReference type="EMBL" id="ADFR01000009">
    <property type="protein sequence ID" value="EFC05557.1"/>
    <property type="molecule type" value="Genomic_DNA"/>
</dbReference>
<evidence type="ECO:0000256" key="4">
    <source>
        <dbReference type="ARBA" id="ARBA00022741"/>
    </source>
</evidence>
<dbReference type="InterPro" id="IPR017959">
    <property type="entry name" value="Asn/Gln-tRNA_amidoTrfase_suB/E"/>
</dbReference>
<proteinExistence type="inferred from homology"/>
<dbReference type="Gene3D" id="1.10.10.410">
    <property type="match status" value="1"/>
</dbReference>
<evidence type="ECO:0000313" key="13">
    <source>
        <dbReference type="Proteomes" id="UP000005017"/>
    </source>
</evidence>
<dbReference type="InterPro" id="IPR006075">
    <property type="entry name" value="Asn/Gln-tRNA_Trfase_suB/E_cat"/>
</dbReference>
<keyword evidence="5 10" id="KW-0067">ATP-binding</keyword>
<dbReference type="GO" id="GO:0006412">
    <property type="term" value="P:translation"/>
    <property type="evidence" value="ECO:0007669"/>
    <property type="project" value="UniProtKB-UniRule"/>
</dbReference>
<dbReference type="InterPro" id="IPR004413">
    <property type="entry name" value="GatB"/>
</dbReference>
<evidence type="ECO:0000256" key="1">
    <source>
        <dbReference type="ARBA" id="ARBA00005306"/>
    </source>
</evidence>
<dbReference type="NCBIfam" id="NF004012">
    <property type="entry name" value="PRK05477.1-2"/>
    <property type="match status" value="1"/>
</dbReference>
<dbReference type="NCBIfam" id="NF004014">
    <property type="entry name" value="PRK05477.1-4"/>
    <property type="match status" value="1"/>
</dbReference>
<dbReference type="GO" id="GO:0005524">
    <property type="term" value="F:ATP binding"/>
    <property type="evidence" value="ECO:0007669"/>
    <property type="project" value="UniProtKB-KW"/>
</dbReference>
<comment type="catalytic activity">
    <reaction evidence="9 10">
        <text>L-glutamyl-tRNA(Gln) + L-glutamine + ATP + H2O = L-glutaminyl-tRNA(Gln) + L-glutamate + ADP + phosphate + H(+)</text>
        <dbReference type="Rhea" id="RHEA:17521"/>
        <dbReference type="Rhea" id="RHEA-COMP:9681"/>
        <dbReference type="Rhea" id="RHEA-COMP:9684"/>
        <dbReference type="ChEBI" id="CHEBI:15377"/>
        <dbReference type="ChEBI" id="CHEBI:15378"/>
        <dbReference type="ChEBI" id="CHEBI:29985"/>
        <dbReference type="ChEBI" id="CHEBI:30616"/>
        <dbReference type="ChEBI" id="CHEBI:43474"/>
        <dbReference type="ChEBI" id="CHEBI:58359"/>
        <dbReference type="ChEBI" id="CHEBI:78520"/>
        <dbReference type="ChEBI" id="CHEBI:78521"/>
        <dbReference type="ChEBI" id="CHEBI:456216"/>
    </reaction>
</comment>
<dbReference type="PROSITE" id="PS01234">
    <property type="entry name" value="GATB"/>
    <property type="match status" value="1"/>
</dbReference>
<dbReference type="eggNOG" id="COG0064">
    <property type="taxonomic scope" value="Bacteria"/>
</dbReference>
<gene>
    <name evidence="10 12" type="primary">gatB</name>
    <name evidence="12" type="ORF">HMPREF9013_1260</name>
</gene>
<comment type="subunit">
    <text evidence="2 10">Heterotrimer of A, B and C subunits.</text>
</comment>
<dbReference type="PANTHER" id="PTHR11659:SF0">
    <property type="entry name" value="GLUTAMYL-TRNA(GLN) AMIDOTRANSFERASE SUBUNIT B, MITOCHONDRIAL"/>
    <property type="match status" value="1"/>
</dbReference>
<dbReference type="InterPro" id="IPR003789">
    <property type="entry name" value="Asn/Gln_tRNA_amidoTrase-B-like"/>
</dbReference>
<comment type="caution">
    <text evidence="12">The sequence shown here is derived from an EMBL/GenBank/DDBJ whole genome shotgun (WGS) entry which is preliminary data.</text>
</comment>
<dbReference type="STRING" id="679192.HMPREF9013_1260"/>
<dbReference type="InterPro" id="IPR042114">
    <property type="entry name" value="GatB_C_1"/>
</dbReference>
<dbReference type="GO" id="GO:0016740">
    <property type="term" value="F:transferase activity"/>
    <property type="evidence" value="ECO:0007669"/>
    <property type="project" value="UniProtKB-KW"/>
</dbReference>
<dbReference type="RefSeq" id="WP_006627258.1">
    <property type="nucleotide sequence ID" value="NZ_ADFR01000009.1"/>
</dbReference>
<dbReference type="InterPro" id="IPR018027">
    <property type="entry name" value="Asn/Gln_amidotransferase"/>
</dbReference>
<keyword evidence="3 10" id="KW-0436">Ligase</keyword>
<evidence type="ECO:0000256" key="2">
    <source>
        <dbReference type="ARBA" id="ARBA00011123"/>
    </source>
</evidence>
<dbReference type="GO" id="GO:0050567">
    <property type="term" value="F:glutaminyl-tRNA synthase (glutamine-hydrolyzing) activity"/>
    <property type="evidence" value="ECO:0007669"/>
    <property type="project" value="UniProtKB-UniRule"/>
</dbReference>
<keyword evidence="4 10" id="KW-0547">Nucleotide-binding</keyword>
<reference evidence="13" key="1">
    <citation type="submission" date="2009-12" db="EMBL/GenBank/DDBJ databases">
        <title>Sequence of Clostridiales genomosp. BVAB3 str. UPII9-5.</title>
        <authorList>
            <person name="Madupu R."/>
            <person name="Durkin A.S."/>
            <person name="Torralba M."/>
            <person name="Methe B."/>
            <person name="Sutton G.G."/>
            <person name="Strausberg R.L."/>
            <person name="Nelson K.E."/>
        </authorList>
    </citation>
    <scope>NUCLEOTIDE SEQUENCE [LARGE SCALE GENOMIC DNA]</scope>
    <source>
        <strain evidence="13">W1219</strain>
    </source>
</reference>
<evidence type="ECO:0000256" key="3">
    <source>
        <dbReference type="ARBA" id="ARBA00022598"/>
    </source>
</evidence>
<evidence type="ECO:0000256" key="10">
    <source>
        <dbReference type="HAMAP-Rule" id="MF_00121"/>
    </source>
</evidence>
<dbReference type="OrthoDB" id="9804078at2"/>
<dbReference type="FunFam" id="1.10.10.410:FF:000001">
    <property type="entry name" value="Aspartyl/glutamyl-tRNA(Asn/Gln) amidotransferase subunit B"/>
    <property type="match status" value="1"/>
</dbReference>
<dbReference type="PANTHER" id="PTHR11659">
    <property type="entry name" value="GLUTAMYL-TRNA GLN AMIDOTRANSFERASE SUBUNIT B MITOCHONDRIAL AND PROKARYOTIC PET112-RELATED"/>
    <property type="match status" value="1"/>
</dbReference>
<dbReference type="SUPFAM" id="SSF55931">
    <property type="entry name" value="Glutamine synthetase/guanido kinase"/>
    <property type="match status" value="1"/>
</dbReference>
<feature type="domain" description="Asn/Gln amidotransferase" evidence="11">
    <location>
        <begin position="325"/>
        <end position="471"/>
    </location>
</feature>
<evidence type="ECO:0000256" key="5">
    <source>
        <dbReference type="ARBA" id="ARBA00022840"/>
    </source>
</evidence>
<dbReference type="GO" id="GO:0050566">
    <property type="term" value="F:asparaginyl-tRNA synthase (glutamine-hydrolyzing) activity"/>
    <property type="evidence" value="ECO:0007669"/>
    <property type="project" value="RHEA"/>
</dbReference>
<accession>D2MPE5</accession>
<dbReference type="AlphaFoldDB" id="D2MPE5"/>
<dbReference type="SMART" id="SM00845">
    <property type="entry name" value="GatB_Yqey"/>
    <property type="match status" value="1"/>
</dbReference>
<keyword evidence="13" id="KW-1185">Reference proteome</keyword>
<dbReference type="SUPFAM" id="SSF89095">
    <property type="entry name" value="GatB/YqeY motif"/>
    <property type="match status" value="1"/>
</dbReference>
<dbReference type="EC" id="6.3.5.-" evidence="10"/>
<dbReference type="InterPro" id="IPR014746">
    <property type="entry name" value="Gln_synth/guanido_kin_cat_dom"/>
</dbReference>
<evidence type="ECO:0000256" key="6">
    <source>
        <dbReference type="ARBA" id="ARBA00022917"/>
    </source>
</evidence>